<dbReference type="Proteomes" id="UP001233172">
    <property type="component" value="Unassembled WGS sequence"/>
</dbReference>
<accession>A0AAD8BP13</accession>
<gene>
    <name evidence="5" type="ORF">Bpfe_012475</name>
</gene>
<dbReference type="PROSITE" id="PS50297">
    <property type="entry name" value="ANK_REP_REGION"/>
    <property type="match status" value="2"/>
</dbReference>
<evidence type="ECO:0000256" key="2">
    <source>
        <dbReference type="ARBA" id="ARBA00023043"/>
    </source>
</evidence>
<evidence type="ECO:0000256" key="1">
    <source>
        <dbReference type="ARBA" id="ARBA00022737"/>
    </source>
</evidence>
<reference evidence="5" key="1">
    <citation type="journal article" date="2023" name="PLoS Negl. Trop. Dis.">
        <title>A genome sequence for Biomphalaria pfeifferi, the major vector snail for the human-infecting parasite Schistosoma mansoni.</title>
        <authorList>
            <person name="Bu L."/>
            <person name="Lu L."/>
            <person name="Laidemitt M.R."/>
            <person name="Zhang S.M."/>
            <person name="Mutuku M."/>
            <person name="Mkoji G."/>
            <person name="Steinauer M."/>
            <person name="Loker E.S."/>
        </authorList>
    </citation>
    <scope>NUCLEOTIDE SEQUENCE</scope>
    <source>
        <strain evidence="5">KasaAsao</strain>
    </source>
</reference>
<feature type="repeat" description="ANK" evidence="3">
    <location>
        <begin position="231"/>
        <end position="263"/>
    </location>
</feature>
<feature type="repeat" description="ANK" evidence="3">
    <location>
        <begin position="198"/>
        <end position="230"/>
    </location>
</feature>
<feature type="compositionally biased region" description="Polar residues" evidence="4">
    <location>
        <begin position="120"/>
        <end position="134"/>
    </location>
</feature>
<name>A0AAD8BP13_BIOPF</name>
<dbReference type="SMART" id="SM00248">
    <property type="entry name" value="ANK"/>
    <property type="match status" value="2"/>
</dbReference>
<dbReference type="EMBL" id="JASAOG010000050">
    <property type="protein sequence ID" value="KAK0058151.1"/>
    <property type="molecule type" value="Genomic_DNA"/>
</dbReference>
<dbReference type="Gene3D" id="1.25.40.20">
    <property type="entry name" value="Ankyrin repeat-containing domain"/>
    <property type="match status" value="2"/>
</dbReference>
<dbReference type="InterPro" id="IPR002110">
    <property type="entry name" value="Ankyrin_rpt"/>
</dbReference>
<evidence type="ECO:0000256" key="3">
    <source>
        <dbReference type="PROSITE-ProRule" id="PRU00023"/>
    </source>
</evidence>
<keyword evidence="1" id="KW-0677">Repeat</keyword>
<dbReference type="SUPFAM" id="SSF48403">
    <property type="entry name" value="Ankyrin repeat"/>
    <property type="match status" value="1"/>
</dbReference>
<evidence type="ECO:0000256" key="4">
    <source>
        <dbReference type="SAM" id="MobiDB-lite"/>
    </source>
</evidence>
<proteinExistence type="predicted"/>
<protein>
    <submittedName>
        <fullName evidence="5">Ankyrin repeat domain-containing protein 54-like isoform X1</fullName>
    </submittedName>
</protein>
<dbReference type="Pfam" id="PF12796">
    <property type="entry name" value="Ank_2"/>
    <property type="match status" value="1"/>
</dbReference>
<dbReference type="InterPro" id="IPR036770">
    <property type="entry name" value="Ankyrin_rpt-contain_sf"/>
</dbReference>
<dbReference type="PANTHER" id="PTHR24171">
    <property type="entry name" value="ANKYRIN REPEAT DOMAIN-CONTAINING PROTEIN 39-RELATED"/>
    <property type="match status" value="1"/>
</dbReference>
<evidence type="ECO:0000313" key="6">
    <source>
        <dbReference type="Proteomes" id="UP001233172"/>
    </source>
</evidence>
<reference evidence="5" key="2">
    <citation type="submission" date="2023-04" db="EMBL/GenBank/DDBJ databases">
        <authorList>
            <person name="Bu L."/>
            <person name="Lu L."/>
            <person name="Laidemitt M.R."/>
            <person name="Zhang S.M."/>
            <person name="Mutuku M."/>
            <person name="Mkoji G."/>
            <person name="Steinauer M."/>
            <person name="Loker E.S."/>
        </authorList>
    </citation>
    <scope>NUCLEOTIDE SEQUENCE</scope>
    <source>
        <strain evidence="5">KasaAsao</strain>
        <tissue evidence="5">Whole Snail</tissue>
    </source>
</reference>
<feature type="region of interest" description="Disordered" evidence="4">
    <location>
        <begin position="117"/>
        <end position="138"/>
    </location>
</feature>
<sequence>METDDVETDTQYLDNITYSSALTLNNYSKPVTSQSMAVSLLSSRSHQKPLDTVAETTCTFSFHGNTPIHCQMLFLPSANPPSLDTITSTLPTISFPFFDPSKLCPIDFSIPLPISRLAPENSSSQDAPQPSGSRSRAMVPASYFKNQLRLARKHALLRIGLNGSNDERKLLASVRNTDTEAVTGLLNEGVNPNVSDTKKRTPLHIASSQGAEHIVSLLLAVRADPNRQDILGNTPLHLAVCRGDSKIVKLLIGCGANIHLRDHVNRTPLCIVKSRLCTLRKDKSISTDKLITECQLISSILCAHAVRFPNSEIPVDELCSMMENISTREQVDQIADTIDKMSDLCIDRQEEKVHRTCTEPNSWLSIL</sequence>
<keyword evidence="2 3" id="KW-0040">ANK repeat</keyword>
<keyword evidence="6" id="KW-1185">Reference proteome</keyword>
<comment type="caution">
    <text evidence="5">The sequence shown here is derived from an EMBL/GenBank/DDBJ whole genome shotgun (WGS) entry which is preliminary data.</text>
</comment>
<organism evidence="5 6">
    <name type="scientific">Biomphalaria pfeifferi</name>
    <name type="common">Bloodfluke planorb</name>
    <name type="synonym">Freshwater snail</name>
    <dbReference type="NCBI Taxonomy" id="112525"/>
    <lineage>
        <taxon>Eukaryota</taxon>
        <taxon>Metazoa</taxon>
        <taxon>Spiralia</taxon>
        <taxon>Lophotrochozoa</taxon>
        <taxon>Mollusca</taxon>
        <taxon>Gastropoda</taxon>
        <taxon>Heterobranchia</taxon>
        <taxon>Euthyneura</taxon>
        <taxon>Panpulmonata</taxon>
        <taxon>Hygrophila</taxon>
        <taxon>Lymnaeoidea</taxon>
        <taxon>Planorbidae</taxon>
        <taxon>Biomphalaria</taxon>
    </lineage>
</organism>
<dbReference type="AlphaFoldDB" id="A0AAD8BP13"/>
<dbReference type="PROSITE" id="PS50088">
    <property type="entry name" value="ANK_REPEAT"/>
    <property type="match status" value="2"/>
</dbReference>
<evidence type="ECO:0000313" key="5">
    <source>
        <dbReference type="EMBL" id="KAK0058151.1"/>
    </source>
</evidence>